<dbReference type="STRING" id="1245745.A0A0A2VF73"/>
<dbReference type="SUPFAM" id="SSF51126">
    <property type="entry name" value="Pectin lyase-like"/>
    <property type="match status" value="2"/>
</dbReference>
<dbReference type="InterPro" id="IPR039279">
    <property type="entry name" value="QRT3-like"/>
</dbReference>
<dbReference type="CDD" id="cd23668">
    <property type="entry name" value="GH55_beta13glucanase-like"/>
    <property type="match status" value="1"/>
</dbReference>
<name>A0A0A2VF73_BEABA</name>
<reference evidence="3 4" key="1">
    <citation type="submission" date="2012-10" db="EMBL/GenBank/DDBJ databases">
        <title>Genome sequencing and analysis of entomopathogenic fungi Beauveria bassiana D1-5.</title>
        <authorList>
            <person name="Li Q."/>
            <person name="Wang L."/>
            <person name="Zhang Z."/>
            <person name="Wang Q."/>
            <person name="Ren J."/>
            <person name="Wang M."/>
            <person name="Xu W."/>
            <person name="Wang J."/>
            <person name="Lu Y."/>
            <person name="Du Q."/>
            <person name="Sun Z."/>
        </authorList>
    </citation>
    <scope>NUCLEOTIDE SEQUENCE [LARGE SCALE GENOMIC DNA]</scope>
    <source>
        <strain evidence="3 4">D1-5</strain>
    </source>
</reference>
<dbReference type="AlphaFoldDB" id="A0A0A2VF73"/>
<dbReference type="PANTHER" id="PTHR33928">
    <property type="entry name" value="POLYGALACTURONASE QRT3"/>
    <property type="match status" value="1"/>
</dbReference>
<dbReference type="EMBL" id="ANFO01001015">
    <property type="protein sequence ID" value="KGQ04765.1"/>
    <property type="molecule type" value="Genomic_DNA"/>
</dbReference>
<dbReference type="Gene3D" id="2.160.20.10">
    <property type="entry name" value="Single-stranded right-handed beta-helix, Pectin lyase-like"/>
    <property type="match status" value="2"/>
</dbReference>
<dbReference type="HOGENOM" id="CLU_002540_1_0_1"/>
<sequence>MLKTVALAMLAIAGPQGGGFSGFWYSAMDHIGPPRGYAPNLGQDAAKYNVYVAVRPGDGAGIQHAITSAPDGQRNKQWLASQPRVVYIPPGTYEISNTIFMETDTVLMGDATDPPVIKAAKDFSGDVLVNGQDPSTKEKGENSFAISLKNLILDTTAVDGGKEFTALYWGVAQVSQLQNIKIQMPSPSNGQGHSGIRLGRGSTLALADVRIENGQNGIWHDTHQQALYKNIYFYKNDVGMLISGGHTISLLAPVFDGVKTGIHNTEGSPFIGVIDGNSTESGVTLKSSATPSILIHNLQTDKKSDIVELSEGTELKATSHVDNFSYGNTVGRDPVYGATTGAHKLSSVAAPGGRIPSVTVPNFASNSVTDFINIKDSKQNGGHAVKGDGTLDEAEVLNKILEFAAAKKKIAYFPYGDYRVESTLVIPIGSQIVGEAWSTISGGGKFFKDASKPKPVVQVGKDGDVGVAQIQDMRFTVSEVLPGAIIVQFRAAGSAPGDVALFNSLITVGGTKGAPGLTDSCKDASNPCQAAYLGLHFTKSSSAYVENVWNWVADHITEDFDGGSSIAGKGGALVESTKGTWLHALGSEHWWLYQLNLRSAENVIVTLLQSETNYEQGDHAKKLAPAPWKPDAHAWGDPDFAWCKRDDARCRMGLANYIQGGADITYFGSASWVFFSGPGYQECAERFQCQKVQHWIEKTPKNLQLYGMCTKDTATALRLGDGTNIGAEGKFEGGWNPGASIGRYTS</sequence>
<dbReference type="OrthoDB" id="1046782at2759"/>
<gene>
    <name evidence="3" type="ORF">BBAD15_g9993</name>
</gene>
<dbReference type="InterPro" id="IPR011050">
    <property type="entry name" value="Pectin_lyase_fold/virulence"/>
</dbReference>
<dbReference type="Pfam" id="PF12708">
    <property type="entry name" value="Pect-lyase_RHGA_epim"/>
    <property type="match status" value="2"/>
</dbReference>
<dbReference type="InterPro" id="IPR012334">
    <property type="entry name" value="Pectin_lyas_fold"/>
</dbReference>
<evidence type="ECO:0000259" key="2">
    <source>
        <dbReference type="Pfam" id="PF12708"/>
    </source>
</evidence>
<organism evidence="3 4">
    <name type="scientific">Beauveria bassiana D1-5</name>
    <dbReference type="NCBI Taxonomy" id="1245745"/>
    <lineage>
        <taxon>Eukaryota</taxon>
        <taxon>Fungi</taxon>
        <taxon>Dikarya</taxon>
        <taxon>Ascomycota</taxon>
        <taxon>Pezizomycotina</taxon>
        <taxon>Sordariomycetes</taxon>
        <taxon>Hypocreomycetidae</taxon>
        <taxon>Hypocreales</taxon>
        <taxon>Cordycipitaceae</taxon>
        <taxon>Beauveria</taxon>
    </lineage>
</organism>
<protein>
    <submittedName>
        <fullName evidence="3">Glucan endo-1,3-beta-glucosidase BGN13.1</fullName>
    </submittedName>
</protein>
<dbReference type="Proteomes" id="UP000030106">
    <property type="component" value="Unassembled WGS sequence"/>
</dbReference>
<feature type="domain" description="Rhamnogalacturonase A/B/Epimerase-like pectate lyase" evidence="2">
    <location>
        <begin position="385"/>
        <end position="446"/>
    </location>
</feature>
<feature type="domain" description="Rhamnogalacturonase A/B/Epimerase-like pectate lyase" evidence="2">
    <location>
        <begin position="59"/>
        <end position="262"/>
    </location>
</feature>
<comment type="caution">
    <text evidence="3">The sequence shown here is derived from an EMBL/GenBank/DDBJ whole genome shotgun (WGS) entry which is preliminary data.</text>
</comment>
<proteinExistence type="predicted"/>
<dbReference type="InterPro" id="IPR024535">
    <property type="entry name" value="RHGA/B-epi-like_pectate_lyase"/>
</dbReference>
<evidence type="ECO:0000256" key="1">
    <source>
        <dbReference type="SAM" id="SignalP"/>
    </source>
</evidence>
<dbReference type="GO" id="GO:0004650">
    <property type="term" value="F:polygalacturonase activity"/>
    <property type="evidence" value="ECO:0007669"/>
    <property type="project" value="InterPro"/>
</dbReference>
<feature type="signal peptide" evidence="1">
    <location>
        <begin position="1"/>
        <end position="19"/>
    </location>
</feature>
<feature type="chain" id="PRO_5002006383" evidence="1">
    <location>
        <begin position="20"/>
        <end position="746"/>
    </location>
</feature>
<dbReference type="PANTHER" id="PTHR33928:SF2">
    <property type="entry name" value="PECTATE LYASE SUPERFAMILY PROTEIN DOMAIN-CONTAINING PROTEIN-RELATED"/>
    <property type="match status" value="1"/>
</dbReference>
<evidence type="ECO:0000313" key="3">
    <source>
        <dbReference type="EMBL" id="KGQ04765.1"/>
    </source>
</evidence>
<dbReference type="FunFam" id="2.160.20.10:FF:000049">
    <property type="entry name" value="Putative exo-beta-1,3-glucanase"/>
    <property type="match status" value="1"/>
</dbReference>
<accession>A0A0A2VF73</accession>
<keyword evidence="1" id="KW-0732">Signal</keyword>
<dbReference type="eggNOG" id="ENOG502SH8Z">
    <property type="taxonomic scope" value="Eukaryota"/>
</dbReference>
<evidence type="ECO:0000313" key="4">
    <source>
        <dbReference type="Proteomes" id="UP000030106"/>
    </source>
</evidence>